<dbReference type="GO" id="GO:0006417">
    <property type="term" value="P:regulation of translation"/>
    <property type="evidence" value="ECO:0007669"/>
    <property type="project" value="UniProtKB-KW"/>
</dbReference>
<evidence type="ECO:0000313" key="15">
    <source>
        <dbReference type="Proteomes" id="UP000610931"/>
    </source>
</evidence>
<feature type="coiled-coil region" evidence="12">
    <location>
        <begin position="559"/>
        <end position="610"/>
    </location>
</feature>
<dbReference type="Gene3D" id="1.10.287.380">
    <property type="entry name" value="Valyl-tRNA synthetase, C-terminal domain"/>
    <property type="match status" value="1"/>
</dbReference>
<dbReference type="InterPro" id="IPR017871">
    <property type="entry name" value="ABC_transporter-like_CS"/>
</dbReference>
<evidence type="ECO:0000256" key="2">
    <source>
        <dbReference type="ARBA" id="ARBA00022490"/>
    </source>
</evidence>
<dbReference type="Pfam" id="PF00005">
    <property type="entry name" value="ABC_tran"/>
    <property type="match status" value="2"/>
</dbReference>
<comment type="caution">
    <text evidence="14">The sequence shown here is derived from an EMBL/GenBank/DDBJ whole genome shotgun (WGS) entry which is preliminary data.</text>
</comment>
<dbReference type="EMBL" id="JAELVQ010000010">
    <property type="protein sequence ID" value="MBJ6368283.1"/>
    <property type="molecule type" value="Genomic_DNA"/>
</dbReference>
<dbReference type="InterPro" id="IPR037118">
    <property type="entry name" value="Val-tRNA_synth_C_sf"/>
</dbReference>
<evidence type="ECO:0000313" key="14">
    <source>
        <dbReference type="EMBL" id="MBJ6368283.1"/>
    </source>
</evidence>
<dbReference type="CDD" id="cd03221">
    <property type="entry name" value="ABCF_EF-3"/>
    <property type="match status" value="2"/>
</dbReference>
<comment type="similarity">
    <text evidence="1">Belongs to the ABC transporter superfamily. ABCF family. Translational throttle EttA subfamily.</text>
</comment>
<dbReference type="GO" id="GO:0019843">
    <property type="term" value="F:rRNA binding"/>
    <property type="evidence" value="ECO:0007669"/>
    <property type="project" value="UniProtKB-KW"/>
</dbReference>
<keyword evidence="8 14" id="KW-0067">ATP-binding</keyword>
<keyword evidence="10" id="KW-0694">RNA-binding</keyword>
<dbReference type="GO" id="GO:0003677">
    <property type="term" value="F:DNA binding"/>
    <property type="evidence" value="ECO:0007669"/>
    <property type="project" value="InterPro"/>
</dbReference>
<keyword evidence="12" id="KW-0175">Coiled coil</keyword>
<gene>
    <name evidence="14" type="ORF">JF259_09310</name>
</gene>
<keyword evidence="7" id="KW-0378">Hydrolase</keyword>
<dbReference type="PANTHER" id="PTHR42855:SF1">
    <property type="entry name" value="ABC TRANSPORTER DOMAIN-CONTAINING PROTEIN"/>
    <property type="match status" value="1"/>
</dbReference>
<dbReference type="GO" id="GO:0005524">
    <property type="term" value="F:ATP binding"/>
    <property type="evidence" value="ECO:0007669"/>
    <property type="project" value="UniProtKB-KW"/>
</dbReference>
<dbReference type="GO" id="GO:0016887">
    <property type="term" value="F:ATP hydrolysis activity"/>
    <property type="evidence" value="ECO:0007669"/>
    <property type="project" value="InterPro"/>
</dbReference>
<evidence type="ECO:0000256" key="5">
    <source>
        <dbReference type="ARBA" id="ARBA00022737"/>
    </source>
</evidence>
<keyword evidence="11" id="KW-0648">Protein biosynthesis</keyword>
<sequence>MNYLTVENISKSYGELTLFQDISFSVHKDQKIAFVAKNGSGKTSILNIISGEDEPDAGSVTYRKDIAISFLSQDPKFDPSLTVEEAIFISDNPILKVIANYEKALLNPEDTEAYQHAFDQMEQHQAWDFETLYKQILFKLKLDQLDQKISTLSGGQKKRLALANALINKPDLLILDEPTNHLDLEMIEWLEAFFAKENITLFMVTHDRYFLERVCNEIIELDEGKLYSYKGNYSYYLEKREARIEREAIETGKAKQLFKKELDWMRRQPKARTTKSKSRIDDFKDIKHRAHQRRNDHEVQLELNMERLGSKILEFHKVSKAFKEKIILNGFDYTFKKGERVGIIGKNGTGKTSFLNILTQTAKPDSGKVIKGDTVKFGYYTQNGINIKPEQKVIDVIRAFGDYIPLKKGRQISAQQLLERFLFSRKKQYDFVEKLSGGERKRLYLCTVLIQNPNFLILDEPTNDLDIVTLNVLESFLLDFPGCIIVVSHDRYFMDKVVDHLFVFKGEGVIEDFPGNYTDYRVYEDSQPIVPSVSETKKDNHAIKQNEANKLSYNEEKELKNIESKLNSLAYDKKALEARFNDPDLTQEEINTLSLELQELIEIMEAKEERWFELSAKLEG</sequence>
<evidence type="ECO:0000256" key="11">
    <source>
        <dbReference type="ARBA" id="ARBA00022917"/>
    </source>
</evidence>
<dbReference type="InterPro" id="IPR003593">
    <property type="entry name" value="AAA+_ATPase"/>
</dbReference>
<evidence type="ECO:0000256" key="9">
    <source>
        <dbReference type="ARBA" id="ARBA00022845"/>
    </source>
</evidence>
<evidence type="ECO:0000256" key="3">
    <source>
        <dbReference type="ARBA" id="ARBA00022555"/>
    </source>
</evidence>
<keyword evidence="4" id="KW-0699">rRNA-binding</keyword>
<dbReference type="InterPro" id="IPR032524">
    <property type="entry name" value="ABC_tran_C"/>
</dbReference>
<dbReference type="SMART" id="SM00382">
    <property type="entry name" value="AAA"/>
    <property type="match status" value="2"/>
</dbReference>
<dbReference type="Proteomes" id="UP000610931">
    <property type="component" value="Unassembled WGS sequence"/>
</dbReference>
<dbReference type="SUPFAM" id="SSF52540">
    <property type="entry name" value="P-loop containing nucleoside triphosphate hydrolases"/>
    <property type="match status" value="2"/>
</dbReference>
<keyword evidence="2" id="KW-0963">Cytoplasm</keyword>
<dbReference type="InterPro" id="IPR003439">
    <property type="entry name" value="ABC_transporter-like_ATP-bd"/>
</dbReference>
<evidence type="ECO:0000256" key="1">
    <source>
        <dbReference type="ARBA" id="ARBA00005868"/>
    </source>
</evidence>
<dbReference type="PROSITE" id="PS50893">
    <property type="entry name" value="ABC_TRANSPORTER_2"/>
    <property type="match status" value="2"/>
</dbReference>
<evidence type="ECO:0000256" key="10">
    <source>
        <dbReference type="ARBA" id="ARBA00022884"/>
    </source>
</evidence>
<reference evidence="14" key="1">
    <citation type="submission" date="2020-12" db="EMBL/GenBank/DDBJ databases">
        <title>Snuella sp. nov., isolated from sediment in Incheon.</title>
        <authorList>
            <person name="Kim W."/>
        </authorList>
    </citation>
    <scope>NUCLEOTIDE SEQUENCE</scope>
    <source>
        <strain evidence="14">CAU 1569</strain>
    </source>
</reference>
<proteinExistence type="inferred from homology"/>
<keyword evidence="6" id="KW-0547">Nucleotide-binding</keyword>
<dbReference type="InterPro" id="IPR051309">
    <property type="entry name" value="ABCF_ATPase"/>
</dbReference>
<protein>
    <submittedName>
        <fullName evidence="14">ABC-F family ATP-binding cassette domain-containing protein</fullName>
    </submittedName>
</protein>
<dbReference type="Gene3D" id="3.40.50.300">
    <property type="entry name" value="P-loop containing nucleotide triphosphate hydrolases"/>
    <property type="match status" value="2"/>
</dbReference>
<evidence type="ECO:0000256" key="4">
    <source>
        <dbReference type="ARBA" id="ARBA00022730"/>
    </source>
</evidence>
<accession>A0A8J7IHB4</accession>
<feature type="domain" description="ABC transporter" evidence="13">
    <location>
        <begin position="313"/>
        <end position="531"/>
    </location>
</feature>
<evidence type="ECO:0000256" key="12">
    <source>
        <dbReference type="SAM" id="Coils"/>
    </source>
</evidence>
<keyword evidence="5" id="KW-0677">Repeat</keyword>
<keyword evidence="15" id="KW-1185">Reference proteome</keyword>
<evidence type="ECO:0000256" key="7">
    <source>
        <dbReference type="ARBA" id="ARBA00022801"/>
    </source>
</evidence>
<dbReference type="FunFam" id="3.40.50.300:FF:000183">
    <property type="entry name" value="ABC transporter ATP-binding protein yjjK"/>
    <property type="match status" value="1"/>
</dbReference>
<keyword evidence="3" id="KW-0820">tRNA-binding</keyword>
<evidence type="ECO:0000256" key="6">
    <source>
        <dbReference type="ARBA" id="ARBA00022741"/>
    </source>
</evidence>
<organism evidence="14 15">
    <name type="scientific">Snuella sedimenti</name>
    <dbReference type="NCBI Taxonomy" id="2798802"/>
    <lineage>
        <taxon>Bacteria</taxon>
        <taxon>Pseudomonadati</taxon>
        <taxon>Bacteroidota</taxon>
        <taxon>Flavobacteriia</taxon>
        <taxon>Flavobacteriales</taxon>
        <taxon>Flavobacteriaceae</taxon>
        <taxon>Snuella</taxon>
    </lineage>
</organism>
<dbReference type="GO" id="GO:0006412">
    <property type="term" value="P:translation"/>
    <property type="evidence" value="ECO:0007669"/>
    <property type="project" value="UniProtKB-KW"/>
</dbReference>
<dbReference type="AlphaFoldDB" id="A0A8J7IHB4"/>
<dbReference type="InterPro" id="IPR027417">
    <property type="entry name" value="P-loop_NTPase"/>
</dbReference>
<dbReference type="FunFam" id="3.40.50.300:FF:000011">
    <property type="entry name" value="Putative ABC transporter ATP-binding component"/>
    <property type="match status" value="1"/>
</dbReference>
<dbReference type="PROSITE" id="PS00211">
    <property type="entry name" value="ABC_TRANSPORTER_1"/>
    <property type="match status" value="1"/>
</dbReference>
<dbReference type="Pfam" id="PF16326">
    <property type="entry name" value="ABC_tran_CTD"/>
    <property type="match status" value="1"/>
</dbReference>
<keyword evidence="9" id="KW-0810">Translation regulation</keyword>
<name>A0A8J7IHB4_9FLAO</name>
<dbReference type="InterPro" id="IPR032781">
    <property type="entry name" value="ABC_tran_Xtn"/>
</dbReference>
<dbReference type="PANTHER" id="PTHR42855">
    <property type="entry name" value="ABC TRANSPORTER ATP-BINDING SUBUNIT"/>
    <property type="match status" value="1"/>
</dbReference>
<dbReference type="GO" id="GO:0000049">
    <property type="term" value="F:tRNA binding"/>
    <property type="evidence" value="ECO:0007669"/>
    <property type="project" value="UniProtKB-KW"/>
</dbReference>
<dbReference type="RefSeq" id="WP_199115046.1">
    <property type="nucleotide sequence ID" value="NZ_JAELVQ010000010.1"/>
</dbReference>
<evidence type="ECO:0000259" key="13">
    <source>
        <dbReference type="PROSITE" id="PS50893"/>
    </source>
</evidence>
<feature type="domain" description="ABC transporter" evidence="13">
    <location>
        <begin position="4"/>
        <end position="248"/>
    </location>
</feature>
<dbReference type="Pfam" id="PF12848">
    <property type="entry name" value="ABC_tran_Xtn"/>
    <property type="match status" value="1"/>
</dbReference>
<evidence type="ECO:0000256" key="8">
    <source>
        <dbReference type="ARBA" id="ARBA00022840"/>
    </source>
</evidence>